<feature type="transmembrane region" description="Helical" evidence="1">
    <location>
        <begin position="105"/>
        <end position="123"/>
    </location>
</feature>
<feature type="transmembrane region" description="Helical" evidence="1">
    <location>
        <begin position="327"/>
        <end position="344"/>
    </location>
</feature>
<reference evidence="2 3" key="1">
    <citation type="journal article" date="2015" name="Genome Announc.">
        <title>Expanding the biotechnology potential of lactobacilli through comparative genomics of 213 strains and associated genera.</title>
        <authorList>
            <person name="Sun Z."/>
            <person name="Harris H.M."/>
            <person name="McCann A."/>
            <person name="Guo C."/>
            <person name="Argimon S."/>
            <person name="Zhang W."/>
            <person name="Yang X."/>
            <person name="Jeffery I.B."/>
            <person name="Cooney J.C."/>
            <person name="Kagawa T.F."/>
            <person name="Liu W."/>
            <person name="Song Y."/>
            <person name="Salvetti E."/>
            <person name="Wrobel A."/>
            <person name="Rasinkangas P."/>
            <person name="Parkhill J."/>
            <person name="Rea M.C."/>
            <person name="O'Sullivan O."/>
            <person name="Ritari J."/>
            <person name="Douillard F.P."/>
            <person name="Paul Ross R."/>
            <person name="Yang R."/>
            <person name="Briner A.E."/>
            <person name="Felis G.E."/>
            <person name="de Vos W.M."/>
            <person name="Barrangou R."/>
            <person name="Klaenhammer T.R."/>
            <person name="Caufield P.W."/>
            <person name="Cui Y."/>
            <person name="Zhang H."/>
            <person name="O'Toole P.W."/>
        </authorList>
    </citation>
    <scope>NUCLEOTIDE SEQUENCE [LARGE SCALE GENOMIC DNA]</scope>
    <source>
        <strain evidence="2 3">DSM 19117</strain>
    </source>
</reference>
<feature type="transmembrane region" description="Helical" evidence="1">
    <location>
        <begin position="32"/>
        <end position="56"/>
    </location>
</feature>
<feature type="transmembrane region" description="Helical" evidence="1">
    <location>
        <begin position="160"/>
        <end position="180"/>
    </location>
</feature>
<sequence length="569" mass="65267">MCGALTSRDFRNQVSPILVKLKHWLHQRDTQYLAFYALVGTFIMAICTYTSPVFYFDYSPDNNAFFSVGKAMMHGKVLYKQIFEQKGPYIYLIHGLAYLVDHRSFVLIYVFEALTLIAAMFLTHRIAKLVLKNHLQALLVGLLSPALFLYHPYYDYGDTAEFYVIPLILSLIYLILMLKARRFNVSHWWFFAQGAFVGIEFLSKYTLLGSWIVFYLFVGVYLLRHRDWRHLGQLVGWSGAGFLVTTVPWLAYFALNHAMGAFFYVYFFFNTHVYLTSSVSFVSNLIQSTSLLSQFFLSSVPFFVLGLVGTLALTFRSDILPDAFTKLLYLLTFLGSDILALYGYSSGNVFQYYQLAYFPFFVLPFIYFCKFIFDRQTIKSDNDTLVILTTMMASLFLVLGVNNNFTSSRLFPNNASVTTLTTKVPQEPAQTEFGRIMRANSSGKNLTLLNYGSIDMGFYTASGAVPNLYYFQNYNIPTKSDPTILNSQLQAIRQKKVEWVVFNTPEGKAPTNWRGVSYHPGQITGGNLNPGTARMAPVLYRNYRYVTKHTQSFESVNVTYWLFQRKSAE</sequence>
<feature type="transmembrane region" description="Helical" evidence="1">
    <location>
        <begin position="356"/>
        <end position="373"/>
    </location>
</feature>
<dbReference type="STRING" id="1423773.FD30_GL002144"/>
<protein>
    <submittedName>
        <fullName evidence="2">Teichoic acid polysaccharide glycosyl transferase</fullName>
    </submittedName>
</protein>
<accession>A0A0R1JU68</accession>
<feature type="transmembrane region" description="Helical" evidence="1">
    <location>
        <begin position="135"/>
        <end position="154"/>
    </location>
</feature>
<feature type="transmembrane region" description="Helical" evidence="1">
    <location>
        <begin position="201"/>
        <end position="223"/>
    </location>
</feature>
<feature type="transmembrane region" description="Helical" evidence="1">
    <location>
        <begin position="262"/>
        <end position="283"/>
    </location>
</feature>
<dbReference type="EMBL" id="AZDT01000044">
    <property type="protein sequence ID" value="KRK74813.1"/>
    <property type="molecule type" value="Genomic_DNA"/>
</dbReference>
<feature type="transmembrane region" description="Helical" evidence="1">
    <location>
        <begin position="295"/>
        <end position="315"/>
    </location>
</feature>
<dbReference type="GO" id="GO:0016740">
    <property type="term" value="F:transferase activity"/>
    <property type="evidence" value="ECO:0007669"/>
    <property type="project" value="UniProtKB-KW"/>
</dbReference>
<organism evidence="2 3">
    <name type="scientific">Levilactobacillus namurensis DSM 19117</name>
    <dbReference type="NCBI Taxonomy" id="1423773"/>
    <lineage>
        <taxon>Bacteria</taxon>
        <taxon>Bacillati</taxon>
        <taxon>Bacillota</taxon>
        <taxon>Bacilli</taxon>
        <taxon>Lactobacillales</taxon>
        <taxon>Lactobacillaceae</taxon>
        <taxon>Levilactobacillus</taxon>
    </lineage>
</organism>
<feature type="transmembrane region" description="Helical" evidence="1">
    <location>
        <begin position="385"/>
        <end position="405"/>
    </location>
</feature>
<dbReference type="Proteomes" id="UP000051162">
    <property type="component" value="Unassembled WGS sequence"/>
</dbReference>
<evidence type="ECO:0000313" key="2">
    <source>
        <dbReference type="EMBL" id="KRK74813.1"/>
    </source>
</evidence>
<gene>
    <name evidence="2" type="ORF">FD30_GL002144</name>
</gene>
<dbReference type="AlphaFoldDB" id="A0A0R1JU68"/>
<keyword evidence="1" id="KW-0472">Membrane</keyword>
<feature type="transmembrane region" description="Helical" evidence="1">
    <location>
        <begin position="235"/>
        <end position="255"/>
    </location>
</feature>
<proteinExistence type="predicted"/>
<comment type="caution">
    <text evidence="2">The sequence shown here is derived from an EMBL/GenBank/DDBJ whole genome shotgun (WGS) entry which is preliminary data.</text>
</comment>
<name>A0A0R1JU68_9LACO</name>
<evidence type="ECO:0000313" key="3">
    <source>
        <dbReference type="Proteomes" id="UP000051162"/>
    </source>
</evidence>
<dbReference type="PATRIC" id="fig|1423773.3.peg.2201"/>
<keyword evidence="1" id="KW-1133">Transmembrane helix</keyword>
<evidence type="ECO:0000256" key="1">
    <source>
        <dbReference type="SAM" id="Phobius"/>
    </source>
</evidence>
<keyword evidence="1" id="KW-0812">Transmembrane</keyword>
<keyword evidence="2" id="KW-0808">Transferase</keyword>
<keyword evidence="3" id="KW-1185">Reference proteome</keyword>